<dbReference type="InterPro" id="IPR019368">
    <property type="entry name" value="Ribosomal_mS29"/>
</dbReference>
<reference evidence="8 9" key="1">
    <citation type="journal article" date="2016" name="Proc. Natl. Acad. Sci. U.S.A.">
        <title>Comparative genomics of biotechnologically important yeasts.</title>
        <authorList>
            <person name="Riley R."/>
            <person name="Haridas S."/>
            <person name="Wolfe K.H."/>
            <person name="Lopes M.R."/>
            <person name="Hittinger C.T."/>
            <person name="Goeker M."/>
            <person name="Salamov A.A."/>
            <person name="Wisecaver J.H."/>
            <person name="Long T.M."/>
            <person name="Calvey C.H."/>
            <person name="Aerts A.L."/>
            <person name="Barry K.W."/>
            <person name="Choi C."/>
            <person name="Clum A."/>
            <person name="Coughlan A.Y."/>
            <person name="Deshpande S."/>
            <person name="Douglass A.P."/>
            <person name="Hanson S.J."/>
            <person name="Klenk H.-P."/>
            <person name="LaButti K.M."/>
            <person name="Lapidus A."/>
            <person name="Lindquist E.A."/>
            <person name="Lipzen A.M."/>
            <person name="Meier-Kolthoff J.P."/>
            <person name="Ohm R.A."/>
            <person name="Otillar R.P."/>
            <person name="Pangilinan J.L."/>
            <person name="Peng Y."/>
            <person name="Rokas A."/>
            <person name="Rosa C.A."/>
            <person name="Scheuner C."/>
            <person name="Sibirny A.A."/>
            <person name="Slot J.C."/>
            <person name="Stielow J.B."/>
            <person name="Sun H."/>
            <person name="Kurtzman C.P."/>
            <person name="Blackwell M."/>
            <person name="Grigoriev I.V."/>
            <person name="Jeffries T.W."/>
        </authorList>
    </citation>
    <scope>NUCLEOTIDE SEQUENCE [LARGE SCALE GENOMIC DNA]</scope>
    <source>
        <strain evidence="9">ATCC 58044 / CBS 1984 / NCYC 433 / NRRL Y-366-8</strain>
    </source>
</reference>
<comment type="subcellular location">
    <subcellularLocation>
        <location evidence="1">Mitochondrion</location>
    </subcellularLocation>
</comment>
<keyword evidence="5" id="KW-0496">Mitochondrion</keyword>
<evidence type="ECO:0000256" key="2">
    <source>
        <dbReference type="ARBA" id="ARBA00009863"/>
    </source>
</evidence>
<keyword evidence="3" id="KW-0809">Transit peptide</keyword>
<dbReference type="SUPFAM" id="SSF52540">
    <property type="entry name" value="P-loop containing nucleoside triphosphate hydrolases"/>
    <property type="match status" value="1"/>
</dbReference>
<comment type="similarity">
    <text evidence="2">Belongs to the mitochondrion-specific ribosomal protein mS29 family.</text>
</comment>
<feature type="non-terminal residue" evidence="8">
    <location>
        <position position="353"/>
    </location>
</feature>
<feature type="non-terminal residue" evidence="8">
    <location>
        <position position="1"/>
    </location>
</feature>
<dbReference type="PANTHER" id="PTHR12810:SF0">
    <property type="entry name" value="SMALL RIBOSOMAL SUBUNIT PROTEIN MS29"/>
    <property type="match status" value="1"/>
</dbReference>
<dbReference type="AlphaFoldDB" id="A0A1E3NZL1"/>
<dbReference type="PANTHER" id="PTHR12810">
    <property type="entry name" value="MITOCHONDRIAL 28S RIBOSOMAL PROTEIN S29"/>
    <property type="match status" value="1"/>
</dbReference>
<protein>
    <recommendedName>
        <fullName evidence="7">Small ribosomal subunit protein mS29</fullName>
    </recommendedName>
</protein>
<evidence type="ECO:0000256" key="6">
    <source>
        <dbReference type="ARBA" id="ARBA00023274"/>
    </source>
</evidence>
<evidence type="ECO:0000256" key="7">
    <source>
        <dbReference type="ARBA" id="ARBA00035140"/>
    </source>
</evidence>
<evidence type="ECO:0000256" key="3">
    <source>
        <dbReference type="ARBA" id="ARBA00022946"/>
    </source>
</evidence>
<dbReference type="EMBL" id="KV454212">
    <property type="protein sequence ID" value="ODQ58047.1"/>
    <property type="molecule type" value="Genomic_DNA"/>
</dbReference>
<sequence length="353" mass="39946">NTVVKYTQLQMKKLVISGSFKNNQFRELFQTPITLVTKDTKHMQSFVKKASTSNSKNNRICLLGENGIGKTSLLGQTQALISNLGDSVIIPIPHATQLVNGRNDFTLDQQTKLYTQPMFLKRFLDKILRVNDKILTKIPIKNEYSFEGNTRHKSQVKATPNRHTLYDLVKLSVAPRYRGKQFDAIIYELTEQDKVPVFLTVDHFNSLTSDFQTAYRDTENKSVHVEKFQIGKLIFEFASGAKSFKKGGVILVTSTDAKTTDTLNAGLGLSEPDPYTPEHRWDRELSEKLKGVKPYQLHKFSKENVSTLVEKFIDADIFKTSDLQGNTFENLVSQKYILSGNGNPGELIKSIVM</sequence>
<name>A0A1E3NZL1_WICAA</name>
<dbReference type="GO" id="GO:0003735">
    <property type="term" value="F:structural constituent of ribosome"/>
    <property type="evidence" value="ECO:0007669"/>
    <property type="project" value="EnsemblFungi"/>
</dbReference>
<dbReference type="RefSeq" id="XP_019037254.1">
    <property type="nucleotide sequence ID" value="XM_019180857.1"/>
</dbReference>
<evidence type="ECO:0000313" key="8">
    <source>
        <dbReference type="EMBL" id="ODQ58047.1"/>
    </source>
</evidence>
<dbReference type="GO" id="GO:0005763">
    <property type="term" value="C:mitochondrial small ribosomal subunit"/>
    <property type="evidence" value="ECO:0007669"/>
    <property type="project" value="EnsemblFungi"/>
</dbReference>
<accession>A0A1E3NZL1</accession>
<evidence type="ECO:0000256" key="4">
    <source>
        <dbReference type="ARBA" id="ARBA00022980"/>
    </source>
</evidence>
<dbReference type="OrthoDB" id="274828at2759"/>
<gene>
    <name evidence="8" type="ORF">WICANDRAFT_20167</name>
</gene>
<dbReference type="InterPro" id="IPR027417">
    <property type="entry name" value="P-loop_NTPase"/>
</dbReference>
<proteinExistence type="inferred from homology"/>
<evidence type="ECO:0000256" key="5">
    <source>
        <dbReference type="ARBA" id="ARBA00023128"/>
    </source>
</evidence>
<dbReference type="Pfam" id="PF10236">
    <property type="entry name" value="DAP3"/>
    <property type="match status" value="1"/>
</dbReference>
<evidence type="ECO:0000256" key="1">
    <source>
        <dbReference type="ARBA" id="ARBA00004173"/>
    </source>
</evidence>
<keyword evidence="9" id="KW-1185">Reference proteome</keyword>
<evidence type="ECO:0000313" key="9">
    <source>
        <dbReference type="Proteomes" id="UP000094112"/>
    </source>
</evidence>
<dbReference type="STRING" id="683960.A0A1E3NZL1"/>
<dbReference type="GeneID" id="30198103"/>
<organism evidence="8 9">
    <name type="scientific">Wickerhamomyces anomalus (strain ATCC 58044 / CBS 1984 / NCYC 433 / NRRL Y-366-8)</name>
    <name type="common">Yeast</name>
    <name type="synonym">Hansenula anomala</name>
    <dbReference type="NCBI Taxonomy" id="683960"/>
    <lineage>
        <taxon>Eukaryota</taxon>
        <taxon>Fungi</taxon>
        <taxon>Dikarya</taxon>
        <taxon>Ascomycota</taxon>
        <taxon>Saccharomycotina</taxon>
        <taxon>Saccharomycetes</taxon>
        <taxon>Phaffomycetales</taxon>
        <taxon>Wickerhamomycetaceae</taxon>
        <taxon>Wickerhamomyces</taxon>
    </lineage>
</organism>
<dbReference type="Gene3D" id="3.40.50.300">
    <property type="entry name" value="P-loop containing nucleotide triphosphate hydrolases"/>
    <property type="match status" value="1"/>
</dbReference>
<dbReference type="Proteomes" id="UP000094112">
    <property type="component" value="Unassembled WGS sequence"/>
</dbReference>
<keyword evidence="4" id="KW-0689">Ribosomal protein</keyword>
<keyword evidence="6" id="KW-0687">Ribonucleoprotein</keyword>